<dbReference type="PANTHER" id="PTHR11403">
    <property type="entry name" value="CYTOCHROME C OXIDASE SUBUNIT III"/>
    <property type="match status" value="1"/>
</dbReference>
<dbReference type="EMBL" id="CP022684">
    <property type="protein sequence ID" value="AUM14014.1"/>
    <property type="molecule type" value="Genomic_DNA"/>
</dbReference>
<dbReference type="AlphaFoldDB" id="A0A2K9LT56"/>
<dbReference type="PANTHER" id="PTHR11403:SF7">
    <property type="entry name" value="CYTOCHROME C OXIDASE SUBUNIT 3"/>
    <property type="match status" value="1"/>
</dbReference>
<dbReference type="InterPro" id="IPR000298">
    <property type="entry name" value="Cyt_c_oxidase-like_su3"/>
</dbReference>
<dbReference type="CDD" id="cd01665">
    <property type="entry name" value="Cyt_c_Oxidase_III"/>
    <property type="match status" value="1"/>
</dbReference>
<evidence type="ECO:0000256" key="6">
    <source>
        <dbReference type="ARBA" id="ARBA00022989"/>
    </source>
</evidence>
<protein>
    <recommendedName>
        <fullName evidence="3">cytochrome-c oxidase</fullName>
        <ecNumber evidence="3">7.1.1.9</ecNumber>
    </recommendedName>
    <alternativeName>
        <fullName evidence="8">Cytochrome aa3 subunit 3</fullName>
    </alternativeName>
    <alternativeName>
        <fullName evidence="9">Cytochrome c oxidase polypeptide III</fullName>
    </alternativeName>
</protein>
<evidence type="ECO:0000313" key="14">
    <source>
        <dbReference type="Proteomes" id="UP000235116"/>
    </source>
</evidence>
<dbReference type="KEGG" id="kak:Kalk_16970"/>
<sequence length="297" mass="33385">MAEKTTHYYVPEQSPWPFITAVALFLVAFGAASFIQQNSGSGLVNNEGSSGGYILSLGLFGIVTMMFVWFRDTIKESLANMNSAQMDRSYRMGMLWFIFSEVMFFGAFFGALFYVRILAVPWLGGAGEEAMTHELLWPNFQAMWPLTVTPDGSTTEAMPAWGLPFLNTVLLVTSSITLTIAHHALVAGQRNKLLINLFLTLVLGFAFLFFQVEEYMHAYTEMGLTLDAGIYGSTFFMLTGFHGMHVTIGATMLTIMFLRALKGNLTSDNHFAFEAAAWYWHFVDVVWLFLFVSVYWL</sequence>
<gene>
    <name evidence="13" type="ORF">Kalk_16970</name>
</gene>
<evidence type="ECO:0000256" key="11">
    <source>
        <dbReference type="SAM" id="Phobius"/>
    </source>
</evidence>
<evidence type="ECO:0000256" key="2">
    <source>
        <dbReference type="ARBA" id="ARBA00010581"/>
    </source>
</evidence>
<dbReference type="FunFam" id="1.20.120.80:FF:000003">
    <property type="entry name" value="Cytochrome c oxidase subunit 3"/>
    <property type="match status" value="1"/>
</dbReference>
<dbReference type="Proteomes" id="UP000235116">
    <property type="component" value="Chromosome"/>
</dbReference>
<evidence type="ECO:0000256" key="9">
    <source>
        <dbReference type="ARBA" id="ARBA00031625"/>
    </source>
</evidence>
<name>A0A2K9LT56_9GAMM</name>
<comment type="similarity">
    <text evidence="2 10">Belongs to the cytochrome c oxidase subunit 3 family.</text>
</comment>
<dbReference type="Gene3D" id="1.10.287.70">
    <property type="match status" value="1"/>
</dbReference>
<evidence type="ECO:0000256" key="4">
    <source>
        <dbReference type="ARBA" id="ARBA00022692"/>
    </source>
</evidence>
<dbReference type="GO" id="GO:0005886">
    <property type="term" value="C:plasma membrane"/>
    <property type="evidence" value="ECO:0007669"/>
    <property type="project" value="UniProtKB-SubCell"/>
</dbReference>
<dbReference type="OrthoDB" id="9810850at2"/>
<dbReference type="InterPro" id="IPR024791">
    <property type="entry name" value="Cyt_c/ubiquinol_Oxase_su3"/>
</dbReference>
<accession>A0A2K9LT56</accession>
<dbReference type="Pfam" id="PF00510">
    <property type="entry name" value="COX3"/>
    <property type="match status" value="1"/>
</dbReference>
<dbReference type="InterPro" id="IPR013833">
    <property type="entry name" value="Cyt_c_oxidase_su3_a-hlx"/>
</dbReference>
<evidence type="ECO:0000259" key="12">
    <source>
        <dbReference type="PROSITE" id="PS50253"/>
    </source>
</evidence>
<feature type="transmembrane region" description="Helical" evidence="11">
    <location>
        <begin position="161"/>
        <end position="181"/>
    </location>
</feature>
<evidence type="ECO:0000256" key="10">
    <source>
        <dbReference type="RuleBase" id="RU003376"/>
    </source>
</evidence>
<feature type="transmembrane region" description="Helical" evidence="11">
    <location>
        <begin position="92"/>
        <end position="115"/>
    </location>
</feature>
<evidence type="ECO:0000256" key="1">
    <source>
        <dbReference type="ARBA" id="ARBA00004141"/>
    </source>
</evidence>
<feature type="domain" description="Heme-copper oxidase subunit III family profile" evidence="12">
    <location>
        <begin position="4"/>
        <end position="297"/>
    </location>
</feature>
<evidence type="ECO:0000313" key="13">
    <source>
        <dbReference type="EMBL" id="AUM14014.1"/>
    </source>
</evidence>
<dbReference type="InterPro" id="IPR035973">
    <property type="entry name" value="Cyt_c_oxidase_su3-like_sf"/>
</dbReference>
<feature type="transmembrane region" description="Helical" evidence="11">
    <location>
        <begin position="230"/>
        <end position="258"/>
    </location>
</feature>
<dbReference type="GO" id="GO:0019646">
    <property type="term" value="P:aerobic electron transport chain"/>
    <property type="evidence" value="ECO:0007669"/>
    <property type="project" value="InterPro"/>
</dbReference>
<dbReference type="PROSITE" id="PS50253">
    <property type="entry name" value="COX3"/>
    <property type="match status" value="1"/>
</dbReference>
<keyword evidence="14" id="KW-1185">Reference proteome</keyword>
<dbReference type="InterPro" id="IPR033945">
    <property type="entry name" value="Cyt_c_oxase_su3_dom"/>
</dbReference>
<dbReference type="Gene3D" id="1.20.120.80">
    <property type="entry name" value="Cytochrome c oxidase, subunit III, four-helix bundle"/>
    <property type="match status" value="1"/>
</dbReference>
<keyword evidence="7 11" id="KW-0472">Membrane</keyword>
<dbReference type="EC" id="7.1.1.9" evidence="3"/>
<keyword evidence="5" id="KW-1278">Translocase</keyword>
<reference evidence="14" key="1">
    <citation type="submission" date="2017-08" db="EMBL/GenBank/DDBJ databases">
        <title>Direct submision.</title>
        <authorList>
            <person name="Kim S.-J."/>
            <person name="Rhee S.-K."/>
        </authorList>
    </citation>
    <scope>NUCLEOTIDE SEQUENCE [LARGE SCALE GENOMIC DNA]</scope>
    <source>
        <strain evidence="14">GI5</strain>
    </source>
</reference>
<evidence type="ECO:0000256" key="5">
    <source>
        <dbReference type="ARBA" id="ARBA00022967"/>
    </source>
</evidence>
<feature type="transmembrane region" description="Helical" evidence="11">
    <location>
        <begin position="193"/>
        <end position="210"/>
    </location>
</feature>
<keyword evidence="4 10" id="KW-0812">Transmembrane</keyword>
<dbReference type="RefSeq" id="WP_101895389.1">
    <property type="nucleotide sequence ID" value="NZ_CP022684.1"/>
</dbReference>
<evidence type="ECO:0000256" key="3">
    <source>
        <dbReference type="ARBA" id="ARBA00012949"/>
    </source>
</evidence>
<dbReference type="GO" id="GO:0004129">
    <property type="term" value="F:cytochrome-c oxidase activity"/>
    <property type="evidence" value="ECO:0007669"/>
    <property type="project" value="UniProtKB-EC"/>
</dbReference>
<comment type="subcellular location">
    <subcellularLocation>
        <location evidence="10">Cell membrane</location>
        <topology evidence="10">Multi-pass membrane protein</topology>
    </subcellularLocation>
    <subcellularLocation>
        <location evidence="1">Membrane</location>
        <topology evidence="1">Multi-pass membrane protein</topology>
    </subcellularLocation>
</comment>
<feature type="transmembrane region" description="Helical" evidence="11">
    <location>
        <begin position="278"/>
        <end position="296"/>
    </location>
</feature>
<evidence type="ECO:0000256" key="8">
    <source>
        <dbReference type="ARBA" id="ARBA00031400"/>
    </source>
</evidence>
<proteinExistence type="inferred from homology"/>
<organism evidence="13 14">
    <name type="scientific">Ketobacter alkanivorans</name>
    <dbReference type="NCBI Taxonomy" id="1917421"/>
    <lineage>
        <taxon>Bacteria</taxon>
        <taxon>Pseudomonadati</taxon>
        <taxon>Pseudomonadota</taxon>
        <taxon>Gammaproteobacteria</taxon>
        <taxon>Pseudomonadales</taxon>
        <taxon>Ketobacteraceae</taxon>
        <taxon>Ketobacter</taxon>
    </lineage>
</organism>
<feature type="transmembrane region" description="Helical" evidence="11">
    <location>
        <begin position="50"/>
        <end position="71"/>
    </location>
</feature>
<dbReference type="SUPFAM" id="SSF81452">
    <property type="entry name" value="Cytochrome c oxidase subunit III-like"/>
    <property type="match status" value="1"/>
</dbReference>
<keyword evidence="6 11" id="KW-1133">Transmembrane helix</keyword>
<feature type="transmembrane region" description="Helical" evidence="11">
    <location>
        <begin position="16"/>
        <end position="35"/>
    </location>
</feature>
<evidence type="ECO:0000256" key="7">
    <source>
        <dbReference type="ARBA" id="ARBA00023136"/>
    </source>
</evidence>